<dbReference type="GO" id="GO:1990189">
    <property type="term" value="F:protein N-terminal-serine acetyltransferase activity"/>
    <property type="evidence" value="ECO:0007669"/>
    <property type="project" value="TreeGrafter"/>
</dbReference>
<gene>
    <name evidence="2" type="primary">aac(6')</name>
    <name evidence="2" type="ORF">E5082_09600</name>
</gene>
<dbReference type="PANTHER" id="PTHR43441:SF11">
    <property type="entry name" value="RIBOSOMAL-PROTEIN-SERINE ACETYLTRANSFERASE"/>
    <property type="match status" value="1"/>
</dbReference>
<dbReference type="SUPFAM" id="SSF55729">
    <property type="entry name" value="Acyl-CoA N-acyltransferases (Nat)"/>
    <property type="match status" value="1"/>
</dbReference>
<proteinExistence type="predicted"/>
<dbReference type="RefSeq" id="WP_135790856.1">
    <property type="nucleotide sequence ID" value="NZ_BNBQ01000003.1"/>
</dbReference>
<dbReference type="Gene3D" id="3.40.630.30">
    <property type="match status" value="1"/>
</dbReference>
<dbReference type="GO" id="GO:0008999">
    <property type="term" value="F:protein-N-terminal-alanine acetyltransferase activity"/>
    <property type="evidence" value="ECO:0007669"/>
    <property type="project" value="TreeGrafter"/>
</dbReference>
<reference evidence="2 3" key="1">
    <citation type="submission" date="2019-04" db="EMBL/GenBank/DDBJ databases">
        <title>Streptomyces sp. nov. Bv016 isolated from bark of Buahinia variegata.</title>
        <authorList>
            <person name="Kanchanasin P."/>
            <person name="Tanasupawat S."/>
            <person name="Yuki M."/>
            <person name="Kudo T."/>
        </authorList>
    </citation>
    <scope>NUCLEOTIDE SEQUENCE [LARGE SCALE GENOMIC DNA]</scope>
    <source>
        <strain evidence="2 3">JCM 4765</strain>
    </source>
</reference>
<dbReference type="InterPro" id="IPR016181">
    <property type="entry name" value="Acyl_CoA_acyltransferase"/>
</dbReference>
<dbReference type="AlphaFoldDB" id="A0A4Z1DKK4"/>
<dbReference type="GeneID" id="91530173"/>
<dbReference type="NCBIfam" id="NF000225">
    <property type="entry name" value="AAC_6p_Strep"/>
    <property type="match status" value="1"/>
</dbReference>
<dbReference type="InterPro" id="IPR051908">
    <property type="entry name" value="Ribosomal_N-acetyltransferase"/>
</dbReference>
<comment type="caution">
    <text evidence="2">The sequence shown here is derived from an EMBL/GenBank/DDBJ whole genome shotgun (WGS) entry which is preliminary data.</text>
</comment>
<dbReference type="PROSITE" id="PS51186">
    <property type="entry name" value="GNAT"/>
    <property type="match status" value="1"/>
</dbReference>
<name>A0A4Z1DKK4_STRGP</name>
<feature type="domain" description="N-acetyltransferase" evidence="1">
    <location>
        <begin position="8"/>
        <end position="154"/>
    </location>
</feature>
<dbReference type="Proteomes" id="UP000298513">
    <property type="component" value="Unassembled WGS sequence"/>
</dbReference>
<sequence>MELRGDRVVLRPVAEDETGVLDRIVREPEVAVWWPPPDTYAGMLAVVLDEAVIGAVQFHEETDPEYRHAGIDIFLTARHHGQGLGTDAVRTLARWLVTERGHHRLTIDPAAVNTAAIRCYGKVGFRPVGVMRAYELDHRTGRWRDGLLMDLLAAELA</sequence>
<keyword evidence="3" id="KW-1185">Reference proteome</keyword>
<evidence type="ECO:0000259" key="1">
    <source>
        <dbReference type="PROSITE" id="PS51186"/>
    </source>
</evidence>
<accession>A0A4Z1DKK4</accession>
<protein>
    <submittedName>
        <fullName evidence="2">Aminoglycoside 6'-N-acetyltransferase</fullName>
    </submittedName>
</protein>
<dbReference type="EMBL" id="SRRU01000003">
    <property type="protein sequence ID" value="TGN84633.1"/>
    <property type="molecule type" value="Genomic_DNA"/>
</dbReference>
<dbReference type="InterPro" id="IPR000182">
    <property type="entry name" value="GNAT_dom"/>
</dbReference>
<organism evidence="2 3">
    <name type="scientific">Streptomyces griseoluteus</name>
    <dbReference type="NCBI Taxonomy" id="29306"/>
    <lineage>
        <taxon>Bacteria</taxon>
        <taxon>Bacillati</taxon>
        <taxon>Actinomycetota</taxon>
        <taxon>Actinomycetes</taxon>
        <taxon>Kitasatosporales</taxon>
        <taxon>Streptomycetaceae</taxon>
        <taxon>Streptomyces</taxon>
    </lineage>
</organism>
<dbReference type="PANTHER" id="PTHR43441">
    <property type="entry name" value="RIBOSOMAL-PROTEIN-SERINE ACETYLTRANSFERASE"/>
    <property type="match status" value="1"/>
</dbReference>
<dbReference type="Pfam" id="PF00583">
    <property type="entry name" value="Acetyltransf_1"/>
    <property type="match status" value="1"/>
</dbReference>
<evidence type="ECO:0000313" key="3">
    <source>
        <dbReference type="Proteomes" id="UP000298513"/>
    </source>
</evidence>
<evidence type="ECO:0000313" key="2">
    <source>
        <dbReference type="EMBL" id="TGN84633.1"/>
    </source>
</evidence>
<dbReference type="GO" id="GO:0005737">
    <property type="term" value="C:cytoplasm"/>
    <property type="evidence" value="ECO:0007669"/>
    <property type="project" value="TreeGrafter"/>
</dbReference>
<keyword evidence="2" id="KW-0808">Transferase</keyword>